<keyword evidence="3" id="KW-1185">Reference proteome</keyword>
<keyword evidence="1" id="KW-0472">Membrane</keyword>
<sequence length="139" mass="14912">MAQIVVYVLTALAAVVVVLTRLRLRGAGAAQRLDVGRFWPLLHTLIGTAALVVWTVFLVAPDDSVAGGPAVGIFGLGLFWFTTVIGLVVLMRWLPSKGRHASHAQADAWTSGPWLSVLGHLGMVVGVAYFTWAYWTATV</sequence>
<keyword evidence="1" id="KW-1133">Transmembrane helix</keyword>
<gene>
    <name evidence="2" type="ORF">ISG29_11800</name>
</gene>
<feature type="transmembrane region" description="Helical" evidence="1">
    <location>
        <begin position="36"/>
        <end position="60"/>
    </location>
</feature>
<accession>A0A930V278</accession>
<feature type="transmembrane region" description="Helical" evidence="1">
    <location>
        <begin position="6"/>
        <end position="24"/>
    </location>
</feature>
<protein>
    <submittedName>
        <fullName evidence="2">Uncharacterized protein</fullName>
    </submittedName>
</protein>
<name>A0A930V278_9ACTN</name>
<proteinExistence type="predicted"/>
<organism evidence="2 3">
    <name type="scientific">Nocardioides acrostichi</name>
    <dbReference type="NCBI Taxonomy" id="2784339"/>
    <lineage>
        <taxon>Bacteria</taxon>
        <taxon>Bacillati</taxon>
        <taxon>Actinomycetota</taxon>
        <taxon>Actinomycetes</taxon>
        <taxon>Propionibacteriales</taxon>
        <taxon>Nocardioidaceae</taxon>
        <taxon>Nocardioides</taxon>
    </lineage>
</organism>
<feature type="transmembrane region" description="Helical" evidence="1">
    <location>
        <begin position="114"/>
        <end position="135"/>
    </location>
</feature>
<dbReference type="EMBL" id="JADIVZ010000005">
    <property type="protein sequence ID" value="MBF4162375.1"/>
    <property type="molecule type" value="Genomic_DNA"/>
</dbReference>
<reference evidence="2" key="1">
    <citation type="submission" date="2020-11" db="EMBL/GenBank/DDBJ databases">
        <title>Nocardioides sp. CBS4Y-1, whole genome shotgun sequence.</title>
        <authorList>
            <person name="Tuo L."/>
        </authorList>
    </citation>
    <scope>NUCLEOTIDE SEQUENCE</scope>
    <source>
        <strain evidence="2">CBS4Y-1</strain>
    </source>
</reference>
<dbReference type="RefSeq" id="WP_194503638.1">
    <property type="nucleotide sequence ID" value="NZ_JADIVZ010000005.1"/>
</dbReference>
<comment type="caution">
    <text evidence="2">The sequence shown here is derived from an EMBL/GenBank/DDBJ whole genome shotgun (WGS) entry which is preliminary data.</text>
</comment>
<keyword evidence="1" id="KW-0812">Transmembrane</keyword>
<evidence type="ECO:0000313" key="3">
    <source>
        <dbReference type="Proteomes" id="UP000656804"/>
    </source>
</evidence>
<feature type="transmembrane region" description="Helical" evidence="1">
    <location>
        <begin position="72"/>
        <end position="94"/>
    </location>
</feature>
<dbReference type="AlphaFoldDB" id="A0A930V278"/>
<dbReference type="Proteomes" id="UP000656804">
    <property type="component" value="Unassembled WGS sequence"/>
</dbReference>
<evidence type="ECO:0000256" key="1">
    <source>
        <dbReference type="SAM" id="Phobius"/>
    </source>
</evidence>
<evidence type="ECO:0000313" key="2">
    <source>
        <dbReference type="EMBL" id="MBF4162375.1"/>
    </source>
</evidence>